<name>A0AAV8QRN1_ENSVE</name>
<dbReference type="Pfam" id="PF19160">
    <property type="entry name" value="SPARK"/>
    <property type="match status" value="1"/>
</dbReference>
<gene>
    <name evidence="3" type="ORF">OPV22_023255</name>
</gene>
<dbReference type="InterPro" id="IPR043891">
    <property type="entry name" value="SPARK"/>
</dbReference>
<reference evidence="3 4" key="1">
    <citation type="submission" date="2022-12" db="EMBL/GenBank/DDBJ databases">
        <title>Chromosome-scale assembly of the Ensete ventricosum genome.</title>
        <authorList>
            <person name="Dussert Y."/>
            <person name="Stocks J."/>
            <person name="Wendawek A."/>
            <person name="Woldeyes F."/>
            <person name="Nichols R.A."/>
            <person name="Borrell J.S."/>
        </authorList>
    </citation>
    <scope>NUCLEOTIDE SEQUENCE [LARGE SCALE GENOMIC DNA]</scope>
    <source>
        <strain evidence="4">cv. Maze</strain>
        <tissue evidence="3">Seeds</tissue>
    </source>
</reference>
<dbReference type="InterPro" id="IPR040376">
    <property type="entry name" value="At4g28100-like"/>
</dbReference>
<dbReference type="EMBL" id="JAQQAF010000006">
    <property type="protein sequence ID" value="KAJ8479528.1"/>
    <property type="molecule type" value="Genomic_DNA"/>
</dbReference>
<evidence type="ECO:0000256" key="1">
    <source>
        <dbReference type="SAM" id="SignalP"/>
    </source>
</evidence>
<keyword evidence="4" id="KW-1185">Reference proteome</keyword>
<evidence type="ECO:0000313" key="3">
    <source>
        <dbReference type="EMBL" id="KAJ8479528.1"/>
    </source>
</evidence>
<dbReference type="PANTHER" id="PTHR34056:SF1">
    <property type="entry name" value="GPI-ANCHORED PROTEIN"/>
    <property type="match status" value="1"/>
</dbReference>
<dbReference type="AlphaFoldDB" id="A0AAV8QRN1"/>
<protein>
    <recommendedName>
        <fullName evidence="2">SPARK domain-containing protein</fullName>
    </recommendedName>
</protein>
<keyword evidence="1" id="KW-0732">Signal</keyword>
<proteinExistence type="predicted"/>
<evidence type="ECO:0000313" key="4">
    <source>
        <dbReference type="Proteomes" id="UP001222027"/>
    </source>
</evidence>
<comment type="caution">
    <text evidence="3">The sequence shown here is derived from an EMBL/GenBank/DDBJ whole genome shotgun (WGS) entry which is preliminary data.</text>
</comment>
<evidence type="ECO:0000259" key="2">
    <source>
        <dbReference type="Pfam" id="PF19160"/>
    </source>
</evidence>
<feature type="chain" id="PRO_5043787575" description="SPARK domain-containing protein" evidence="1">
    <location>
        <begin position="22"/>
        <end position="336"/>
    </location>
</feature>
<organism evidence="3 4">
    <name type="scientific">Ensete ventricosum</name>
    <name type="common">Abyssinian banana</name>
    <name type="synonym">Musa ensete</name>
    <dbReference type="NCBI Taxonomy" id="4639"/>
    <lineage>
        <taxon>Eukaryota</taxon>
        <taxon>Viridiplantae</taxon>
        <taxon>Streptophyta</taxon>
        <taxon>Embryophyta</taxon>
        <taxon>Tracheophyta</taxon>
        <taxon>Spermatophyta</taxon>
        <taxon>Magnoliopsida</taxon>
        <taxon>Liliopsida</taxon>
        <taxon>Zingiberales</taxon>
        <taxon>Musaceae</taxon>
        <taxon>Ensete</taxon>
    </lineage>
</organism>
<dbReference type="PANTHER" id="PTHR34056">
    <property type="entry name" value="GPI-ANCHORED PROTEIN"/>
    <property type="match status" value="1"/>
</dbReference>
<feature type="signal peptide" evidence="1">
    <location>
        <begin position="1"/>
        <end position="21"/>
    </location>
</feature>
<feature type="domain" description="SPARK" evidence="2">
    <location>
        <begin position="68"/>
        <end position="234"/>
    </location>
</feature>
<dbReference type="Proteomes" id="UP001222027">
    <property type="component" value="Unassembled WGS sequence"/>
</dbReference>
<accession>A0AAV8QRN1</accession>
<sequence>MTTMPRVLLSLLLFQVTLLAAQPVLPEPDPASIQLIPSTSAAAAGGAASSSSFPPATIPAFPEQSDVSTAACPLDPPTDLLPSVSAACAASDGSLPSRSRCCPTLNAWLLAAYSASALSARPLPSAGYDLPTLPDDSESCIGGVERALRDRGVELPRVNGTCDAAYCFCGVRLRRLACAGAFVANATEGRWLPAGDAGRRLERDCARPGFAGCTRCLRTLNQLKSKEKRGGGNANRPEKKATPAHDRECQLMGVTWLLSKNRTLFLPATTSVLRVLMAADGAGGSDPTSCSLSLDDMPLAVGSDQIGGRGGCSTVRSLPLFRLSLLTLVLFALYHV</sequence>